<evidence type="ECO:0000313" key="1">
    <source>
        <dbReference type="EMBL" id="KAF3605693.1"/>
    </source>
</evidence>
<gene>
    <name evidence="1" type="ORF">DY000_02050644</name>
</gene>
<name>A0ABQ7EPQ4_BRACR</name>
<organism evidence="1 2">
    <name type="scientific">Brassica cretica</name>
    <name type="common">Mustard</name>
    <dbReference type="NCBI Taxonomy" id="69181"/>
    <lineage>
        <taxon>Eukaryota</taxon>
        <taxon>Viridiplantae</taxon>
        <taxon>Streptophyta</taxon>
        <taxon>Embryophyta</taxon>
        <taxon>Tracheophyta</taxon>
        <taxon>Spermatophyta</taxon>
        <taxon>Magnoliopsida</taxon>
        <taxon>eudicotyledons</taxon>
        <taxon>Gunneridae</taxon>
        <taxon>Pentapetalae</taxon>
        <taxon>rosids</taxon>
        <taxon>malvids</taxon>
        <taxon>Brassicales</taxon>
        <taxon>Brassicaceae</taxon>
        <taxon>Brassiceae</taxon>
        <taxon>Brassica</taxon>
    </lineage>
</organism>
<keyword evidence="2" id="KW-1185">Reference proteome</keyword>
<dbReference type="Proteomes" id="UP000266723">
    <property type="component" value="Unassembled WGS sequence"/>
</dbReference>
<sequence>MLCSFCLHAKGLQFTATLNLEQYRWAGVNSLHKGFRSLSDDWSIDHLVLPCTFCVARSTETRMYSTSREIPIVDRLYEIPVSPFVWAFGARS</sequence>
<evidence type="ECO:0000313" key="2">
    <source>
        <dbReference type="Proteomes" id="UP000266723"/>
    </source>
</evidence>
<accession>A0ABQ7EPQ4</accession>
<proteinExistence type="predicted"/>
<dbReference type="EMBL" id="QGKV02000297">
    <property type="protein sequence ID" value="KAF3605693.1"/>
    <property type="molecule type" value="Genomic_DNA"/>
</dbReference>
<reference evidence="1 2" key="1">
    <citation type="journal article" date="2020" name="BMC Genomics">
        <title>Intraspecific diversification of the crop wild relative Brassica cretica Lam. using demographic model selection.</title>
        <authorList>
            <person name="Kioukis A."/>
            <person name="Michalopoulou V.A."/>
            <person name="Briers L."/>
            <person name="Pirintsos S."/>
            <person name="Studholme D.J."/>
            <person name="Pavlidis P."/>
            <person name="Sarris P.F."/>
        </authorList>
    </citation>
    <scope>NUCLEOTIDE SEQUENCE [LARGE SCALE GENOMIC DNA]</scope>
    <source>
        <strain evidence="2">cv. PFS-1207/04</strain>
    </source>
</reference>
<comment type="caution">
    <text evidence="1">The sequence shown here is derived from an EMBL/GenBank/DDBJ whole genome shotgun (WGS) entry which is preliminary data.</text>
</comment>
<protein>
    <recommendedName>
        <fullName evidence="3">Secreted protein</fullName>
    </recommendedName>
</protein>
<evidence type="ECO:0008006" key="3">
    <source>
        <dbReference type="Google" id="ProtNLM"/>
    </source>
</evidence>